<organism evidence="1 2">
    <name type="scientific">Nocardia cerradoensis</name>
    <dbReference type="NCBI Taxonomy" id="85688"/>
    <lineage>
        <taxon>Bacteria</taxon>
        <taxon>Bacillati</taxon>
        <taxon>Actinomycetota</taxon>
        <taxon>Actinomycetes</taxon>
        <taxon>Mycobacteriales</taxon>
        <taxon>Nocardiaceae</taxon>
        <taxon>Nocardia</taxon>
    </lineage>
</organism>
<proteinExistence type="predicted"/>
<dbReference type="Proteomes" id="UP000215506">
    <property type="component" value="Unassembled WGS sequence"/>
</dbReference>
<dbReference type="EMBL" id="NGAF01000078">
    <property type="protein sequence ID" value="OXR39725.1"/>
    <property type="molecule type" value="Genomic_DNA"/>
</dbReference>
<dbReference type="RefSeq" id="WP_039782016.1">
    <property type="nucleotide sequence ID" value="NZ_JAAXOR010000007.1"/>
</dbReference>
<name>A0A231GT55_9NOCA</name>
<dbReference type="AlphaFoldDB" id="A0A231GT55"/>
<reference evidence="1 2" key="1">
    <citation type="submission" date="2017-07" db="EMBL/GenBank/DDBJ databases">
        <title>First draft Genome Sequence of Nocardia cerradoensis isolated from human infection.</title>
        <authorList>
            <person name="Carrasco G."/>
        </authorList>
    </citation>
    <scope>NUCLEOTIDE SEQUENCE [LARGE SCALE GENOMIC DNA]</scope>
    <source>
        <strain evidence="1 2">CNM20130759</strain>
    </source>
</reference>
<comment type="caution">
    <text evidence="1">The sequence shown here is derived from an EMBL/GenBank/DDBJ whole genome shotgun (WGS) entry which is preliminary data.</text>
</comment>
<evidence type="ECO:0000313" key="1">
    <source>
        <dbReference type="EMBL" id="OXR39725.1"/>
    </source>
</evidence>
<sequence length="63" mass="7545">MNHRHFEDVDFEYDTTDPTVVRDRKSAIMAAQPLAYNFQIDGWRSHEDKPGGYFRISWELRDL</sequence>
<accession>A0A231GT55</accession>
<protein>
    <submittedName>
        <fullName evidence="1">Uncharacterized protein</fullName>
    </submittedName>
</protein>
<evidence type="ECO:0000313" key="2">
    <source>
        <dbReference type="Proteomes" id="UP000215506"/>
    </source>
</evidence>
<gene>
    <name evidence="1" type="ORF">B7C42_08204</name>
</gene>
<keyword evidence="2" id="KW-1185">Reference proteome</keyword>